<name>A0AC35UCM9_9BILA</name>
<dbReference type="WBParaSite" id="RSKR_0000969600.1">
    <property type="protein sequence ID" value="RSKR_0000969600.1"/>
    <property type="gene ID" value="RSKR_0000969600"/>
</dbReference>
<evidence type="ECO:0000313" key="2">
    <source>
        <dbReference type="WBParaSite" id="RSKR_0000969600.1"/>
    </source>
</evidence>
<reference evidence="2" key="1">
    <citation type="submission" date="2016-11" db="UniProtKB">
        <authorList>
            <consortium name="WormBaseParasite"/>
        </authorList>
    </citation>
    <scope>IDENTIFICATION</scope>
    <source>
        <strain evidence="2">KR3021</strain>
    </source>
</reference>
<protein>
    <submittedName>
        <fullName evidence="2">Nucleotid_trans domain-containing protein</fullName>
    </submittedName>
</protein>
<accession>A0AC35UCM9</accession>
<proteinExistence type="predicted"/>
<dbReference type="Proteomes" id="UP000095286">
    <property type="component" value="Unplaced"/>
</dbReference>
<sequence length="346" mass="40307">MRCHLTSVIYSFVLAILLFLIGIHLKKQFFSPAKLYAIITVLEELSDITKYNISIETVQCYSLHYNYSYVLISPQTHLYLYFHCAAIPDSMFRRHCLVAAYMNKHSYLDYALIIDADTLLINPTLKLEQFFPIQNESILMYDRIFNAEVAMGSMFIKNNEYALKFLLDFAHFFHLLPNSFYGNDNGAVHAFLILRYLARNSSRERDVCLNIWKHSRNWQDVKVFIACARHLINKLYNSTNSIDNGLLTILPKTSTLRWIRDGWLTGEKWCGSEFLLHGYKESDNTFSKTPLLSFNKPYCVSHSFATTWHYNTSLKTPCYVIQHQINNWIVQADNAFQVDIKKAHGS</sequence>
<organism evidence="1 2">
    <name type="scientific">Rhabditophanes sp. KR3021</name>
    <dbReference type="NCBI Taxonomy" id="114890"/>
    <lineage>
        <taxon>Eukaryota</taxon>
        <taxon>Metazoa</taxon>
        <taxon>Ecdysozoa</taxon>
        <taxon>Nematoda</taxon>
        <taxon>Chromadorea</taxon>
        <taxon>Rhabditida</taxon>
        <taxon>Tylenchina</taxon>
        <taxon>Panagrolaimomorpha</taxon>
        <taxon>Strongyloidoidea</taxon>
        <taxon>Alloionematidae</taxon>
        <taxon>Rhabditophanes</taxon>
    </lineage>
</organism>
<evidence type="ECO:0000313" key="1">
    <source>
        <dbReference type="Proteomes" id="UP000095286"/>
    </source>
</evidence>